<gene>
    <name evidence="9" type="ORF">Y88_0163</name>
</gene>
<feature type="transmembrane region" description="Helical" evidence="6">
    <location>
        <begin position="415"/>
        <end position="443"/>
    </location>
</feature>
<evidence type="ECO:0000256" key="5">
    <source>
        <dbReference type="ARBA" id="ARBA00023136"/>
    </source>
</evidence>
<feature type="transmembrane region" description="Helical" evidence="6">
    <location>
        <begin position="464"/>
        <end position="487"/>
    </location>
</feature>
<keyword evidence="4 6" id="KW-1133">Transmembrane helix</keyword>
<evidence type="ECO:0008006" key="11">
    <source>
        <dbReference type="Google" id="ProtNLM"/>
    </source>
</evidence>
<dbReference type="OrthoDB" id="9775544at2"/>
<dbReference type="Proteomes" id="UP000004728">
    <property type="component" value="Unassembled WGS sequence"/>
</dbReference>
<feature type="transmembrane region" description="Helical" evidence="6">
    <location>
        <begin position="804"/>
        <end position="828"/>
    </location>
</feature>
<dbReference type="HOGENOM" id="CLU_009475_3_1_5"/>
<keyword evidence="2" id="KW-1003">Cell membrane</keyword>
<feature type="transmembrane region" description="Helical" evidence="6">
    <location>
        <begin position="387"/>
        <end position="409"/>
    </location>
</feature>
<dbReference type="FunCoup" id="F1ZB22">
    <property type="interactions" value="136"/>
</dbReference>
<sequence length="839" mass="87008">MAWRLALRGLDWRFSGLRLLLVCLVLGTAALSAIGTLTGAIDRELTTRGASMLGGDVEFAVASRPASRAEYAEIARNGRVSAGVRMQAMVRKTGAEDTAVPVELKAVDSRWPLYDRFTLADGKPARAPSGDTAWIAPGLADRLGLKPGDHVEVGNTVLVVGGVIGEEPDGLGEGFALGPTMIVSGEALTRSGLVATGTMARWKYRVALPTNASPQAAVTAFKAAFPTSGFEFRTRDKASPGLDRFVSRMGQFLLLVALAALAIAGIGIGNGVAGFLDARRGTIATLKILGATSADIARIFALQIGAASLVAIAVGLALGLMLTPLAGLALKGVLPVATGIVFDPAALAIATADGLLIALTFAAPPLLRARTFPAMALMRARIAPLPLPWRAAALPVTIGLAGILALAVLPAPQPLLALGFLGGAAALFVLLAALGAGLTALAARLPHPRGTIARMALANLHRPGAQTPALVVALGFALSAFVLLAGVETSLDGNIARRVPARAPDYFVLDVPRAREGEFRTLVTGIAPGATVRTVPALRGSILAYGPADHITRVADLKAIPDDAWALRGDRGLTYADSIPEGNVITAGHWWPRGYAGPPLVSVDEGLAHTLGLHLGDRLTISLLGVERSATIASLRRIDWDSFGFNYVLVFSPNAIADAPHNLAATIELPGAGKRPEVRRAILSSLVRALPASSVIEVGPVLGEARRLLGEVGAAVLAAASVAVLAGLAVLAGAIAAQRARRQYDTVILRVLGASRSQLLVLVLAEYGLLSAILAVVALMLGTATAWAVIYWLFDFAWLPDWSRIVGVLALGLVLVIALALGGSYPVLRTRPARALREL</sequence>
<feature type="domain" description="MacB-like periplasmic core" evidence="8">
    <location>
        <begin position="21"/>
        <end position="223"/>
    </location>
</feature>
<name>F1ZB22_9SPHN</name>
<organism evidence="9 10">
    <name type="scientific">Novosphingobium nitrogenifigens DSM 19370</name>
    <dbReference type="NCBI Taxonomy" id="983920"/>
    <lineage>
        <taxon>Bacteria</taxon>
        <taxon>Pseudomonadati</taxon>
        <taxon>Pseudomonadota</taxon>
        <taxon>Alphaproteobacteria</taxon>
        <taxon>Sphingomonadales</taxon>
        <taxon>Sphingomonadaceae</taxon>
        <taxon>Novosphingobium</taxon>
    </lineage>
</organism>
<dbReference type="InParanoid" id="F1ZB22"/>
<dbReference type="eggNOG" id="COG3127">
    <property type="taxonomic scope" value="Bacteria"/>
</dbReference>
<feature type="transmembrane region" description="Helical" evidence="6">
    <location>
        <begin position="299"/>
        <end position="325"/>
    </location>
</feature>
<feature type="transmembrane region" description="Helical" evidence="6">
    <location>
        <begin position="345"/>
        <end position="367"/>
    </location>
</feature>
<feature type="transmembrane region" description="Helical" evidence="6">
    <location>
        <begin position="714"/>
        <end position="738"/>
    </location>
</feature>
<dbReference type="EMBL" id="AEWJ01000044">
    <property type="protein sequence ID" value="EGD58111.1"/>
    <property type="molecule type" value="Genomic_DNA"/>
</dbReference>
<feature type="transmembrane region" description="Helical" evidence="6">
    <location>
        <begin position="759"/>
        <end position="792"/>
    </location>
</feature>
<dbReference type="PANTHER" id="PTHR30287">
    <property type="entry name" value="MEMBRANE COMPONENT OF PREDICTED ABC SUPERFAMILY METABOLITE UPTAKE TRANSPORTER"/>
    <property type="match status" value="1"/>
</dbReference>
<evidence type="ECO:0000313" key="10">
    <source>
        <dbReference type="Proteomes" id="UP000004728"/>
    </source>
</evidence>
<comment type="subcellular location">
    <subcellularLocation>
        <location evidence="1">Cell membrane</location>
        <topology evidence="1">Multi-pass membrane protein</topology>
    </subcellularLocation>
</comment>
<keyword evidence="5 6" id="KW-0472">Membrane</keyword>
<dbReference type="Pfam" id="PF02687">
    <property type="entry name" value="FtsX"/>
    <property type="match status" value="2"/>
</dbReference>
<reference evidence="9 10" key="1">
    <citation type="journal article" date="2012" name="J. Bacteriol.">
        <title>Draft Genome Sequence of Novosphingobium nitrogenifigens Y88T.</title>
        <authorList>
            <person name="Strabala T.J."/>
            <person name="Macdonald L."/>
            <person name="Liu V."/>
            <person name="Smit A.M."/>
        </authorList>
    </citation>
    <scope>NUCLEOTIDE SEQUENCE [LARGE SCALE GENOMIC DNA]</scope>
    <source>
        <strain evidence="9 10">DSM 19370</strain>
    </source>
</reference>
<evidence type="ECO:0000256" key="4">
    <source>
        <dbReference type="ARBA" id="ARBA00022989"/>
    </source>
</evidence>
<dbReference type="STRING" id="983920.Y88_0163"/>
<comment type="caution">
    <text evidence="9">The sequence shown here is derived from an EMBL/GenBank/DDBJ whole genome shotgun (WGS) entry which is preliminary data.</text>
</comment>
<dbReference type="InterPro" id="IPR038766">
    <property type="entry name" value="Membrane_comp_ABC_pdt"/>
</dbReference>
<dbReference type="GO" id="GO:0005886">
    <property type="term" value="C:plasma membrane"/>
    <property type="evidence" value="ECO:0007669"/>
    <property type="project" value="UniProtKB-SubCell"/>
</dbReference>
<evidence type="ECO:0000256" key="6">
    <source>
        <dbReference type="SAM" id="Phobius"/>
    </source>
</evidence>
<evidence type="ECO:0000259" key="8">
    <source>
        <dbReference type="Pfam" id="PF12704"/>
    </source>
</evidence>
<accession>F1ZB22</accession>
<keyword evidence="3 6" id="KW-0812">Transmembrane</keyword>
<dbReference type="InterPro" id="IPR003838">
    <property type="entry name" value="ABC3_permease_C"/>
</dbReference>
<protein>
    <recommendedName>
        <fullName evidence="11">ABC3 transporter permease protein domain-containing protein</fullName>
    </recommendedName>
</protein>
<dbReference type="Pfam" id="PF12704">
    <property type="entry name" value="MacB_PCD"/>
    <property type="match status" value="1"/>
</dbReference>
<feature type="domain" description="ABC3 transporter permease C-terminal" evidence="7">
    <location>
        <begin position="255"/>
        <end position="372"/>
    </location>
</feature>
<evidence type="ECO:0000256" key="3">
    <source>
        <dbReference type="ARBA" id="ARBA00022692"/>
    </source>
</evidence>
<evidence type="ECO:0000256" key="2">
    <source>
        <dbReference type="ARBA" id="ARBA00022475"/>
    </source>
</evidence>
<feature type="domain" description="ABC3 transporter permease C-terminal" evidence="7">
    <location>
        <begin position="719"/>
        <end position="828"/>
    </location>
</feature>
<feature type="transmembrane region" description="Helical" evidence="6">
    <location>
        <begin position="252"/>
        <end position="278"/>
    </location>
</feature>
<evidence type="ECO:0000259" key="7">
    <source>
        <dbReference type="Pfam" id="PF02687"/>
    </source>
</evidence>
<evidence type="ECO:0000313" key="9">
    <source>
        <dbReference type="EMBL" id="EGD58111.1"/>
    </source>
</evidence>
<evidence type="ECO:0000256" key="1">
    <source>
        <dbReference type="ARBA" id="ARBA00004651"/>
    </source>
</evidence>
<proteinExistence type="predicted"/>
<dbReference type="AlphaFoldDB" id="F1ZB22"/>
<dbReference type="InterPro" id="IPR025857">
    <property type="entry name" value="MacB_PCD"/>
</dbReference>
<keyword evidence="10" id="KW-1185">Reference proteome</keyword>
<dbReference type="PANTHER" id="PTHR30287:SF1">
    <property type="entry name" value="INNER MEMBRANE PROTEIN"/>
    <property type="match status" value="1"/>
</dbReference>
<dbReference type="RefSeq" id="WP_008067369.1">
    <property type="nucleotide sequence ID" value="NZ_AQWK01000006.1"/>
</dbReference>